<feature type="transmembrane region" description="Helical" evidence="1">
    <location>
        <begin position="252"/>
        <end position="270"/>
    </location>
</feature>
<dbReference type="Proteomes" id="UP000650628">
    <property type="component" value="Unassembled WGS sequence"/>
</dbReference>
<dbReference type="RefSeq" id="WP_239113778.1">
    <property type="nucleotide sequence ID" value="NZ_BOOO01000009.1"/>
</dbReference>
<protein>
    <submittedName>
        <fullName evidence="2">MFS transporter</fullName>
    </submittedName>
</protein>
<feature type="transmembrane region" description="Helical" evidence="1">
    <location>
        <begin position="193"/>
        <end position="210"/>
    </location>
</feature>
<keyword evidence="3" id="KW-1185">Reference proteome</keyword>
<keyword evidence="1" id="KW-0472">Membrane</keyword>
<gene>
    <name evidence="2" type="ORF">Pmi06nite_19080</name>
</gene>
<dbReference type="Pfam" id="PF07690">
    <property type="entry name" value="MFS_1"/>
    <property type="match status" value="1"/>
</dbReference>
<dbReference type="GO" id="GO:0022857">
    <property type="term" value="F:transmembrane transporter activity"/>
    <property type="evidence" value="ECO:0007669"/>
    <property type="project" value="InterPro"/>
</dbReference>
<dbReference type="AlphaFoldDB" id="A0A8J3TMD2"/>
<keyword evidence="1" id="KW-1133">Transmembrane helix</keyword>
<feature type="transmembrane region" description="Helical" evidence="1">
    <location>
        <begin position="337"/>
        <end position="355"/>
    </location>
</feature>
<sequence>MLLYPVYAVLFAETGLSPGEISSLFVIWSVTSVAVEVPSGLWADVFSRRRLLIIAPLLSGTGFALWTFVPSYLSFALGFVLWGAGGALRSGTMQALVYEELDRLGASDRYARLIGRSEAISTTAVMTASALAGPVFAVGGYLVLGLASVGVTLITALVGRSFPESRAPAEDREEETFMGVLRGGLSEVRQAPLVRRLFLLLAVISGAGALDEYLPLLASATGVTTAVVPVLVLVVTIGVTIGGWLAGRAPQALAPALAVGGLCLAAGAASGRPAGFALIAVAFGIFEWATAAVDARLQDQITDRSRATVTSMAGLGIDAMAVLVFASYALGSVWAEPWLIFTVAAVPYLLVAIVVRR</sequence>
<reference evidence="2 3" key="1">
    <citation type="submission" date="2021-01" db="EMBL/GenBank/DDBJ databases">
        <title>Whole genome shotgun sequence of Planotetraspora mira NBRC 15435.</title>
        <authorList>
            <person name="Komaki H."/>
            <person name="Tamura T."/>
        </authorList>
    </citation>
    <scope>NUCLEOTIDE SEQUENCE [LARGE SCALE GENOMIC DNA]</scope>
    <source>
        <strain evidence="2 3">NBRC 15435</strain>
    </source>
</reference>
<feature type="transmembrane region" description="Helical" evidence="1">
    <location>
        <begin position="143"/>
        <end position="162"/>
    </location>
</feature>
<proteinExistence type="predicted"/>
<feature type="transmembrane region" description="Helical" evidence="1">
    <location>
        <begin position="216"/>
        <end position="245"/>
    </location>
</feature>
<feature type="transmembrane region" description="Helical" evidence="1">
    <location>
        <begin position="20"/>
        <end position="39"/>
    </location>
</feature>
<comment type="caution">
    <text evidence="2">The sequence shown here is derived from an EMBL/GenBank/DDBJ whole genome shotgun (WGS) entry which is preliminary data.</text>
</comment>
<dbReference type="InterPro" id="IPR036259">
    <property type="entry name" value="MFS_trans_sf"/>
</dbReference>
<dbReference type="PANTHER" id="PTHR23530">
    <property type="entry name" value="TRANSPORT PROTEIN-RELATED"/>
    <property type="match status" value="1"/>
</dbReference>
<feature type="transmembrane region" description="Helical" evidence="1">
    <location>
        <begin position="309"/>
        <end position="331"/>
    </location>
</feature>
<dbReference type="InterPro" id="IPR011701">
    <property type="entry name" value="MFS"/>
</dbReference>
<organism evidence="2 3">
    <name type="scientific">Planotetraspora mira</name>
    <dbReference type="NCBI Taxonomy" id="58121"/>
    <lineage>
        <taxon>Bacteria</taxon>
        <taxon>Bacillati</taxon>
        <taxon>Actinomycetota</taxon>
        <taxon>Actinomycetes</taxon>
        <taxon>Streptosporangiales</taxon>
        <taxon>Streptosporangiaceae</taxon>
        <taxon>Planotetraspora</taxon>
    </lineage>
</organism>
<evidence type="ECO:0000256" key="1">
    <source>
        <dbReference type="SAM" id="Phobius"/>
    </source>
</evidence>
<dbReference type="InterPro" id="IPR053160">
    <property type="entry name" value="MFS_DHA3_Transporter"/>
</dbReference>
<evidence type="ECO:0000313" key="3">
    <source>
        <dbReference type="Proteomes" id="UP000650628"/>
    </source>
</evidence>
<feature type="transmembrane region" description="Helical" evidence="1">
    <location>
        <begin position="51"/>
        <end position="69"/>
    </location>
</feature>
<accession>A0A8J3TMD2</accession>
<feature type="transmembrane region" description="Helical" evidence="1">
    <location>
        <begin position="276"/>
        <end position="297"/>
    </location>
</feature>
<dbReference type="Gene3D" id="1.20.1250.20">
    <property type="entry name" value="MFS general substrate transporter like domains"/>
    <property type="match status" value="1"/>
</dbReference>
<dbReference type="SUPFAM" id="SSF103473">
    <property type="entry name" value="MFS general substrate transporter"/>
    <property type="match status" value="1"/>
</dbReference>
<dbReference type="EMBL" id="BOOO01000009">
    <property type="protein sequence ID" value="GII28466.1"/>
    <property type="molecule type" value="Genomic_DNA"/>
</dbReference>
<keyword evidence="1" id="KW-0812">Transmembrane</keyword>
<name>A0A8J3TMD2_9ACTN</name>
<dbReference type="PANTHER" id="PTHR23530:SF1">
    <property type="entry name" value="PERMEASE, MAJOR FACILITATOR SUPERFAMILY-RELATED"/>
    <property type="match status" value="1"/>
</dbReference>
<evidence type="ECO:0000313" key="2">
    <source>
        <dbReference type="EMBL" id="GII28466.1"/>
    </source>
</evidence>